<dbReference type="Gene3D" id="2.40.170.20">
    <property type="entry name" value="TonB-dependent receptor, beta-barrel domain"/>
    <property type="match status" value="1"/>
</dbReference>
<dbReference type="PROSITE" id="PS00430">
    <property type="entry name" value="TONB_DEPENDENT_REC_1"/>
    <property type="match status" value="1"/>
</dbReference>
<sequence length="707" mass="77701">MNNMLSRNGWPLLALLPFSIQAAVAQEDTLEVTATAGTAATTAEEIGYQPHKSVTGTRSESRLLDVPQAVNVVPKQVIEDRAARNIDEALYNVSGITQANTLGGTQDALIKRGFGDNRDGSLFRDGVRSIQARNFTPTSERVEVLKGPASMLYGMGEPGGVINIISKKPELTQKTHIEGWGSSFKGGGGQLDVTGPLGASGLAYRMIVDHDETDYWRNFGRNRQTTIAPSLMWYGENTTVRVAYEHMEYLTPFDRGTVIDANTGKPVNTPRKRRFDEGYNATRGDQDSITLQIDRNLTDRWKSGLTYSYNRNRYSDNQARAMSYDSDSGNLSRRADSTGYAHAQTQVVQLTLNGDLDWGRINHQLLFGFDYEADRTYRGDMLQGSASDVFNVYNPVYGNLAESSSVSASQSDQRENIDSTGFFMQDAIRLNERWQLLGGLRYDSFDVMAGKGRPFNTNTDSSYHRLVPRAGVIYSLTPYSSLYASYSESFKPNSSIATQIGALPPEIGKSYEVGAKLDLPNRITANVALFDIQKRNVMVSELDSNGDSVTRTAGKVRSQGVELDLAGKLTDSLSLIGSYAYTDARVTADPENNGNEMANAARHTASLFLTQDFGALGLHAGDNLRAGAGARYVGRRAGDAANSFYLDDYTVADAFVAYSTPINGYKVKWQLNVKNLFDKTYYPSSGNNLRVAIGEPRQFVLRASVDF</sequence>
<dbReference type="Gene3D" id="2.170.130.10">
    <property type="entry name" value="TonB-dependent receptor, plug domain"/>
    <property type="match status" value="1"/>
</dbReference>
<feature type="domain" description="TonB-dependent receptor plug" evidence="16">
    <location>
        <begin position="63"/>
        <end position="161"/>
    </location>
</feature>
<reference evidence="17 18" key="1">
    <citation type="journal article" date="2017" name="Int. J. Syst. Evol. Microbiol.">
        <title>Brenneria populi subsp. brevivirga subsp. nov. isolated from symptomatic bark of Populus x euramericana canker, and description of Brenneria populi subsp. populi subsp. nov.</title>
        <authorList>
            <person name="Zheng M.H."/>
            <person name="Piao C.G."/>
            <person name="Xue H."/>
            <person name="Guo M.W."/>
            <person name="Li Y."/>
        </authorList>
    </citation>
    <scope>NUCLEOTIDE SEQUENCE [LARGE SCALE GENOMIC DNA]</scope>
    <source>
        <strain evidence="17 18">D9-5</strain>
    </source>
</reference>
<feature type="short sequence motif" description="TonB box" evidence="12">
    <location>
        <begin position="29"/>
        <end position="35"/>
    </location>
</feature>
<evidence type="ECO:0000256" key="11">
    <source>
        <dbReference type="PROSITE-ProRule" id="PRU01360"/>
    </source>
</evidence>
<accession>A0ABU6JNK4</accession>
<keyword evidence="9 17" id="KW-0675">Receptor</keyword>
<dbReference type="RefSeq" id="WP_327617366.1">
    <property type="nucleotide sequence ID" value="NZ_JAYWTM010000004.1"/>
</dbReference>
<keyword evidence="18" id="KW-1185">Reference proteome</keyword>
<dbReference type="InterPro" id="IPR010105">
    <property type="entry name" value="TonB_sidphr_rcpt"/>
</dbReference>
<gene>
    <name evidence="17" type="ORF">VSX58_06420</name>
</gene>
<dbReference type="PANTHER" id="PTHR32552:SF85">
    <property type="entry name" value="BLL7968 PROTEIN"/>
    <property type="match status" value="1"/>
</dbReference>
<dbReference type="InterPro" id="IPR039426">
    <property type="entry name" value="TonB-dep_rcpt-like"/>
</dbReference>
<protein>
    <submittedName>
        <fullName evidence="17">TonB-dependent siderophore receptor</fullName>
    </submittedName>
</protein>
<dbReference type="NCBIfam" id="TIGR01783">
    <property type="entry name" value="TonB-siderophor"/>
    <property type="match status" value="1"/>
</dbReference>
<dbReference type="CDD" id="cd01347">
    <property type="entry name" value="ligand_gated_channel"/>
    <property type="match status" value="1"/>
</dbReference>
<dbReference type="InterPro" id="IPR037066">
    <property type="entry name" value="Plug_dom_sf"/>
</dbReference>
<dbReference type="InterPro" id="IPR000531">
    <property type="entry name" value="Beta-barrel_TonB"/>
</dbReference>
<dbReference type="PROSITE" id="PS52016">
    <property type="entry name" value="TONB_DEPENDENT_REC_3"/>
    <property type="match status" value="1"/>
</dbReference>
<keyword evidence="3 11" id="KW-0813">Transport</keyword>
<evidence type="ECO:0000256" key="6">
    <source>
        <dbReference type="ARBA" id="ARBA00022729"/>
    </source>
</evidence>
<dbReference type="Pfam" id="PF07715">
    <property type="entry name" value="Plug"/>
    <property type="match status" value="1"/>
</dbReference>
<dbReference type="SUPFAM" id="SSF56935">
    <property type="entry name" value="Porins"/>
    <property type="match status" value="1"/>
</dbReference>
<evidence type="ECO:0000256" key="3">
    <source>
        <dbReference type="ARBA" id="ARBA00022448"/>
    </source>
</evidence>
<evidence type="ECO:0000256" key="8">
    <source>
        <dbReference type="ARBA" id="ARBA00023136"/>
    </source>
</evidence>
<keyword evidence="6 14" id="KW-0732">Signal</keyword>
<evidence type="ECO:0000313" key="18">
    <source>
        <dbReference type="Proteomes" id="UP001309705"/>
    </source>
</evidence>
<keyword evidence="5 11" id="KW-0812">Transmembrane</keyword>
<evidence type="ECO:0000256" key="13">
    <source>
        <dbReference type="RuleBase" id="RU003357"/>
    </source>
</evidence>
<dbReference type="Proteomes" id="UP001309705">
    <property type="component" value="Unassembled WGS sequence"/>
</dbReference>
<dbReference type="InterPro" id="IPR010916">
    <property type="entry name" value="TonB_box_CS"/>
</dbReference>
<evidence type="ECO:0000256" key="5">
    <source>
        <dbReference type="ARBA" id="ARBA00022692"/>
    </source>
</evidence>
<evidence type="ECO:0000259" key="15">
    <source>
        <dbReference type="Pfam" id="PF00593"/>
    </source>
</evidence>
<dbReference type="InterPro" id="IPR036942">
    <property type="entry name" value="Beta-barrel_TonB_sf"/>
</dbReference>
<dbReference type="InterPro" id="IPR012910">
    <property type="entry name" value="Plug_dom"/>
</dbReference>
<keyword evidence="10 11" id="KW-0998">Cell outer membrane</keyword>
<evidence type="ECO:0000256" key="9">
    <source>
        <dbReference type="ARBA" id="ARBA00023170"/>
    </source>
</evidence>
<name>A0ABU6JNK4_9GAMM</name>
<proteinExistence type="inferred from homology"/>
<evidence type="ECO:0000256" key="4">
    <source>
        <dbReference type="ARBA" id="ARBA00022452"/>
    </source>
</evidence>
<keyword evidence="7 12" id="KW-0798">TonB box</keyword>
<comment type="caution">
    <text evidence="17">The sequence shown here is derived from an EMBL/GenBank/DDBJ whole genome shotgun (WGS) entry which is preliminary data.</text>
</comment>
<evidence type="ECO:0000256" key="10">
    <source>
        <dbReference type="ARBA" id="ARBA00023237"/>
    </source>
</evidence>
<organism evidence="17 18">
    <name type="scientific">Brenneria populi</name>
    <dbReference type="NCBI Taxonomy" id="1505588"/>
    <lineage>
        <taxon>Bacteria</taxon>
        <taxon>Pseudomonadati</taxon>
        <taxon>Pseudomonadota</taxon>
        <taxon>Gammaproteobacteria</taxon>
        <taxon>Enterobacterales</taxon>
        <taxon>Pectobacteriaceae</taxon>
        <taxon>Brenneria</taxon>
    </lineage>
</organism>
<feature type="chain" id="PRO_5046433898" evidence="14">
    <location>
        <begin position="23"/>
        <end position="707"/>
    </location>
</feature>
<evidence type="ECO:0000256" key="12">
    <source>
        <dbReference type="PROSITE-ProRule" id="PRU10143"/>
    </source>
</evidence>
<keyword evidence="4 11" id="KW-1134">Transmembrane beta strand</keyword>
<evidence type="ECO:0000256" key="7">
    <source>
        <dbReference type="ARBA" id="ARBA00023077"/>
    </source>
</evidence>
<evidence type="ECO:0000313" key="17">
    <source>
        <dbReference type="EMBL" id="MEC5342241.1"/>
    </source>
</evidence>
<comment type="subcellular location">
    <subcellularLocation>
        <location evidence="1 11">Cell outer membrane</location>
        <topology evidence="1 11">Multi-pass membrane protein</topology>
    </subcellularLocation>
</comment>
<dbReference type="Pfam" id="PF00593">
    <property type="entry name" value="TonB_dep_Rec_b-barrel"/>
    <property type="match status" value="1"/>
</dbReference>
<dbReference type="PANTHER" id="PTHR32552">
    <property type="entry name" value="FERRICHROME IRON RECEPTOR-RELATED"/>
    <property type="match status" value="1"/>
</dbReference>
<evidence type="ECO:0000256" key="2">
    <source>
        <dbReference type="ARBA" id="ARBA00009810"/>
    </source>
</evidence>
<feature type="signal peptide" evidence="14">
    <location>
        <begin position="1"/>
        <end position="22"/>
    </location>
</feature>
<evidence type="ECO:0000256" key="1">
    <source>
        <dbReference type="ARBA" id="ARBA00004571"/>
    </source>
</evidence>
<evidence type="ECO:0000259" key="16">
    <source>
        <dbReference type="Pfam" id="PF07715"/>
    </source>
</evidence>
<dbReference type="EMBL" id="JAYWTM010000004">
    <property type="protein sequence ID" value="MEC5342241.1"/>
    <property type="molecule type" value="Genomic_DNA"/>
</dbReference>
<evidence type="ECO:0000256" key="14">
    <source>
        <dbReference type="SAM" id="SignalP"/>
    </source>
</evidence>
<feature type="domain" description="TonB-dependent receptor-like beta-barrel" evidence="15">
    <location>
        <begin position="233"/>
        <end position="676"/>
    </location>
</feature>
<comment type="similarity">
    <text evidence="2 11 13">Belongs to the TonB-dependent receptor family.</text>
</comment>
<keyword evidence="8 11" id="KW-0472">Membrane</keyword>